<dbReference type="AlphaFoldDB" id="A0A098Q2Q6"/>
<evidence type="ECO:0000256" key="2">
    <source>
        <dbReference type="ARBA" id="ARBA00022679"/>
    </source>
</evidence>
<reference evidence="4 5" key="1">
    <citation type="submission" date="2014-09" db="EMBL/GenBank/DDBJ databases">
        <title>A draft genome sequence for Xanthomonas axonopodis pv. vasculorum NCPPB 900.</title>
        <authorList>
            <person name="Harrison J."/>
            <person name="Studholme D.J."/>
        </authorList>
    </citation>
    <scope>NUCLEOTIDE SEQUENCE [LARGE SCALE GENOMIC DNA]</scope>
    <source>
        <strain evidence="4 5">NCPPB 900</strain>
    </source>
</reference>
<comment type="caution">
    <text evidence="4">The sequence shown here is derived from an EMBL/GenBank/DDBJ whole genome shotgun (WGS) entry which is preliminary data.</text>
</comment>
<protein>
    <recommendedName>
        <fullName evidence="3">DNA methylase N-4/N-6 domain-containing protein</fullName>
    </recommendedName>
</protein>
<name>A0A098Q2Q6_9XANT</name>
<dbReference type="SUPFAM" id="SSF53335">
    <property type="entry name" value="S-adenosyl-L-methionine-dependent methyltransferases"/>
    <property type="match status" value="1"/>
</dbReference>
<dbReference type="EMBL" id="JPHD02000032">
    <property type="protein sequence ID" value="KGE53271.1"/>
    <property type="molecule type" value="Genomic_DNA"/>
</dbReference>
<accession>A0A098Q2Q6</accession>
<dbReference type="GO" id="GO:0008170">
    <property type="term" value="F:N-methyltransferase activity"/>
    <property type="evidence" value="ECO:0007669"/>
    <property type="project" value="InterPro"/>
</dbReference>
<dbReference type="eggNOG" id="COG0863">
    <property type="taxonomic scope" value="Bacteria"/>
</dbReference>
<feature type="domain" description="DNA methylase N-4/N-6" evidence="3">
    <location>
        <begin position="42"/>
        <end position="79"/>
    </location>
</feature>
<dbReference type="Gene3D" id="3.40.50.150">
    <property type="entry name" value="Vaccinia Virus protein VP39"/>
    <property type="match status" value="1"/>
</dbReference>
<dbReference type="GO" id="GO:0003677">
    <property type="term" value="F:DNA binding"/>
    <property type="evidence" value="ECO:0007669"/>
    <property type="project" value="InterPro"/>
</dbReference>
<dbReference type="STRING" id="325777.GW15_0203615"/>
<dbReference type="InterPro" id="IPR002941">
    <property type="entry name" value="DNA_methylase_N4/N6"/>
</dbReference>
<gene>
    <name evidence="4" type="ORF">GW15_0203615</name>
</gene>
<proteinExistence type="predicted"/>
<evidence type="ECO:0000256" key="1">
    <source>
        <dbReference type="ARBA" id="ARBA00022603"/>
    </source>
</evidence>
<keyword evidence="1" id="KW-0489">Methyltransferase</keyword>
<dbReference type="HOGENOM" id="CLU_2048789_0_0_6"/>
<evidence type="ECO:0000259" key="3">
    <source>
        <dbReference type="Pfam" id="PF01555"/>
    </source>
</evidence>
<dbReference type="Pfam" id="PF01555">
    <property type="entry name" value="N6_N4_Mtase"/>
    <property type="match status" value="1"/>
</dbReference>
<sequence>MDEFDQRSWWAPAPDDAAWALPDDLRAADPLSGRDCGWVNQMRPFVRHFSRPGEQVFDPFCGFGSTLLAAALEGRNAHGRKSIRHARSWHARVWRGMRWKRRWWSATWPRSRRRPRSTCV</sequence>
<dbReference type="GO" id="GO:0032259">
    <property type="term" value="P:methylation"/>
    <property type="evidence" value="ECO:0007669"/>
    <property type="project" value="UniProtKB-KW"/>
</dbReference>
<dbReference type="InterPro" id="IPR029063">
    <property type="entry name" value="SAM-dependent_MTases_sf"/>
</dbReference>
<evidence type="ECO:0000313" key="5">
    <source>
        <dbReference type="Proteomes" id="UP000028012"/>
    </source>
</evidence>
<organism evidence="4 5">
    <name type="scientific">Xanthomonas axonopodis pv. vasculorum</name>
    <dbReference type="NCBI Taxonomy" id="325777"/>
    <lineage>
        <taxon>Bacteria</taxon>
        <taxon>Pseudomonadati</taxon>
        <taxon>Pseudomonadota</taxon>
        <taxon>Gammaproteobacteria</taxon>
        <taxon>Lysobacterales</taxon>
        <taxon>Lysobacteraceae</taxon>
        <taxon>Xanthomonas</taxon>
    </lineage>
</organism>
<evidence type="ECO:0000313" key="4">
    <source>
        <dbReference type="EMBL" id="KGE53271.1"/>
    </source>
</evidence>
<keyword evidence="2" id="KW-0808">Transferase</keyword>
<dbReference type="Proteomes" id="UP000028012">
    <property type="component" value="Unassembled WGS sequence"/>
</dbReference>